<organism evidence="1 2">
    <name type="scientific">Paraburkholderia rhynchosiae</name>
    <dbReference type="NCBI Taxonomy" id="487049"/>
    <lineage>
        <taxon>Bacteria</taxon>
        <taxon>Pseudomonadati</taxon>
        <taxon>Pseudomonadota</taxon>
        <taxon>Betaproteobacteria</taxon>
        <taxon>Burkholderiales</taxon>
        <taxon>Burkholderiaceae</taxon>
        <taxon>Paraburkholderia</taxon>
    </lineage>
</organism>
<comment type="caution">
    <text evidence="1">The sequence shown here is derived from an EMBL/GenBank/DDBJ whole genome shotgun (WGS) entry which is preliminary data.</text>
</comment>
<protein>
    <submittedName>
        <fullName evidence="1">Type II secretion system F family protein</fullName>
    </submittedName>
</protein>
<proteinExistence type="predicted"/>
<evidence type="ECO:0000313" key="1">
    <source>
        <dbReference type="EMBL" id="MFM0103783.1"/>
    </source>
</evidence>
<reference evidence="1 2" key="1">
    <citation type="journal article" date="2024" name="Chem. Sci.">
        <title>Discovery of megapolipeptins by genome mining of a Burkholderiales bacteria collection.</title>
        <authorList>
            <person name="Paulo B.S."/>
            <person name="Recchia M.J.J."/>
            <person name="Lee S."/>
            <person name="Fergusson C.H."/>
            <person name="Romanowski S.B."/>
            <person name="Hernandez A."/>
            <person name="Krull N."/>
            <person name="Liu D.Y."/>
            <person name="Cavanagh H."/>
            <person name="Bos A."/>
            <person name="Gray C.A."/>
            <person name="Murphy B.T."/>
            <person name="Linington R.G."/>
            <person name="Eustaquio A.S."/>
        </authorList>
    </citation>
    <scope>NUCLEOTIDE SEQUENCE [LARGE SCALE GENOMIC DNA]</scope>
    <source>
        <strain evidence="1 2">RL18-126-BIB-B</strain>
    </source>
</reference>
<gene>
    <name evidence="1" type="ORF">PQR01_09935</name>
</gene>
<accession>A0ACC7NAT2</accession>
<keyword evidence="2" id="KW-1185">Reference proteome</keyword>
<dbReference type="EMBL" id="JAQQDW010000014">
    <property type="protein sequence ID" value="MFM0103783.1"/>
    <property type="molecule type" value="Genomic_DNA"/>
</dbReference>
<dbReference type="Proteomes" id="UP001629235">
    <property type="component" value="Unassembled WGS sequence"/>
</dbReference>
<name>A0ACC7NAT2_9BURK</name>
<sequence length="324" mass="36307">MNRIDLLTACAFLIVLMLGVMWLTVQDIRKKQPHARIRARMVDTFSAEKFRSRDAKAHTTDLFAVSKRENVFSRWYDPKVARLRTVAGKKGVRIAFAAGVTGALLALLMTRFMPLPDFSKPLLIVGLPVFAVVRAYGFLVQRFRRRFLDGFPDVIDLIVRAVRAGVPVTQVIGTVSSECSEPIRDEFKLMSDSLQMGLDLEEVLTVAVKRIEIADFSFFCVCLLLQRETGGQLGETLEGLATIVRTRREIRQKTKALTGEARITTKIMAAIPAVIMLSMYMLNRNYLIILFETPPGQKLLTFGAISMAFGLLVIGKMSKLDTSR</sequence>
<evidence type="ECO:0000313" key="2">
    <source>
        <dbReference type="Proteomes" id="UP001629235"/>
    </source>
</evidence>